<keyword evidence="2" id="KW-0812">Transmembrane</keyword>
<keyword evidence="2" id="KW-1133">Transmembrane helix</keyword>
<dbReference type="AlphaFoldDB" id="A0AAV4LZL9"/>
<comment type="caution">
    <text evidence="3">The sequence shown here is derived from an EMBL/GenBank/DDBJ whole genome shotgun (WGS) entry which is preliminary data.</text>
</comment>
<sequence>MSETKNSLKDPPKDLKEAIDWITWVCHYGKGSKDYRMQLKDSVENLPAFSEAKNQALGQNMHPDSFIYKLADKLGKGLLGYEAQGVYDFSGEGIVKNGGQYQSAYHNCNWNSNEEPDYAKTFLFLAILVYYLITFLYWMCKGIWANQKISSSVPFSKFFEAMGYNPSQLDQEKNGDTIAKLLTGMPDGFEELSAAYGSDSTSASSRTYEEFLNTIEPKSQAIDWDRPLIGCFKLASSYLQSRQKHSEITNAIDTIKKELVALSTSISSSTSSTNDFSKLKGYITGLLDKIKTFNLNPGSSEPGSDGLQKAGSSGTGGQSQAQSSPAGPAVGGLLGVGTLGAGAAYGLNLGGLQTTINGLLHLR</sequence>
<dbReference type="GeneID" id="94196586"/>
<protein>
    <submittedName>
        <fullName evidence="3">Variant erythrocyte surface antigen-1 family protein</fullName>
    </submittedName>
</protein>
<gene>
    <name evidence="3" type="ORF">BcabD6B2_45400</name>
</gene>
<organism evidence="3 4">
    <name type="scientific">Babesia caballi</name>
    <dbReference type="NCBI Taxonomy" id="5871"/>
    <lineage>
        <taxon>Eukaryota</taxon>
        <taxon>Sar</taxon>
        <taxon>Alveolata</taxon>
        <taxon>Apicomplexa</taxon>
        <taxon>Aconoidasida</taxon>
        <taxon>Piroplasmida</taxon>
        <taxon>Babesiidae</taxon>
        <taxon>Babesia</taxon>
    </lineage>
</organism>
<keyword evidence="2" id="KW-0472">Membrane</keyword>
<evidence type="ECO:0000313" key="3">
    <source>
        <dbReference type="EMBL" id="GIX65105.1"/>
    </source>
</evidence>
<accession>A0AAV4LZL9</accession>
<name>A0AAV4LZL9_BABCB</name>
<evidence type="ECO:0000313" key="4">
    <source>
        <dbReference type="Proteomes" id="UP001497744"/>
    </source>
</evidence>
<feature type="transmembrane region" description="Helical" evidence="2">
    <location>
        <begin position="122"/>
        <end position="139"/>
    </location>
</feature>
<reference evidence="3 4" key="1">
    <citation type="submission" date="2021-06" db="EMBL/GenBank/DDBJ databases">
        <title>Genome sequence of Babesia caballi.</title>
        <authorList>
            <person name="Yamagishi J."/>
            <person name="Kidaka T."/>
            <person name="Ochi A."/>
        </authorList>
    </citation>
    <scope>NUCLEOTIDE SEQUENCE [LARGE SCALE GENOMIC DNA]</scope>
    <source>
        <strain evidence="3">USDA-D6B2</strain>
    </source>
</reference>
<dbReference type="Proteomes" id="UP001497744">
    <property type="component" value="Unassembled WGS sequence"/>
</dbReference>
<keyword evidence="4" id="KW-1185">Reference proteome</keyword>
<evidence type="ECO:0000256" key="1">
    <source>
        <dbReference type="SAM" id="MobiDB-lite"/>
    </source>
</evidence>
<evidence type="ECO:0000256" key="2">
    <source>
        <dbReference type="SAM" id="Phobius"/>
    </source>
</evidence>
<feature type="region of interest" description="Disordered" evidence="1">
    <location>
        <begin position="294"/>
        <end position="326"/>
    </location>
</feature>
<proteinExistence type="predicted"/>
<dbReference type="EMBL" id="BPLF01000004">
    <property type="protein sequence ID" value="GIX65105.1"/>
    <property type="molecule type" value="Genomic_DNA"/>
</dbReference>
<dbReference type="RefSeq" id="XP_067717174.1">
    <property type="nucleotide sequence ID" value="XM_067861073.1"/>
</dbReference>